<dbReference type="PANTHER" id="PTHR32089:SF112">
    <property type="entry name" value="LYSOZYME-LIKE PROTEIN-RELATED"/>
    <property type="match status" value="1"/>
</dbReference>
<dbReference type="PROSITE" id="PS50885">
    <property type="entry name" value="HAMP"/>
    <property type="match status" value="1"/>
</dbReference>
<sequence>MVTAILYTFARFPERFMRLSIKTTLIGLFTALAIITAVQGVTALRRLDAIGGRIELLASNALPSVDAAHALNALVMRTRLWQFRYLMAEDEAERALSVKNAGEMIQSVEKGRSAYRPLIGSPEEQALFDEFGAKWQIMLNGWNGLSQIDPSQRATITERFRGPMNAEYLAATAAGRRLVEFNGRAGVAASAAAREEQAQAVFTTQIMLVAAVVMALAAMAFTFFGVSRPIERVTAAMRRLASGDTEVTIPGTGRRDEIGAMAATLDTFRDNLVRTRALESEATLARAGAEAQRRSAALALADGFENAVGDILTRVSAAATQLRSTSQGMSGTATETAQQSVAVAAAAEQAGTNVTMVAAAAEELGSSVMEIGRQVDGSTSLAHQAVEDATRTGAQMKDLSEAAAKIGDVVAMIATIAGQTNLLALNATIEAARAGEAGRGFAVVAAEVKELANQTARATDEIGSQIGRIQGSTGQAVAVIETITARIREISSVATSIAAAVEEQGAATQEIVRNINQAAEGTGEVTTNIAGVAGAAEETGAAASQVLASASELSRESEHLTAEVGRFLATIRAA</sequence>
<feature type="transmembrane region" description="Helical" evidence="4">
    <location>
        <begin position="206"/>
        <end position="226"/>
    </location>
</feature>
<evidence type="ECO:0000256" key="3">
    <source>
        <dbReference type="PROSITE-ProRule" id="PRU00284"/>
    </source>
</evidence>
<dbReference type="InterPro" id="IPR003660">
    <property type="entry name" value="HAMP_dom"/>
</dbReference>
<evidence type="ECO:0000256" key="2">
    <source>
        <dbReference type="ARBA" id="ARBA00029447"/>
    </source>
</evidence>
<reference evidence="7" key="1">
    <citation type="submission" date="2019-12" db="EMBL/GenBank/DDBJ databases">
        <authorList>
            <person name="Cremers G."/>
        </authorList>
    </citation>
    <scope>NUCLEOTIDE SEQUENCE</scope>
    <source>
        <strain evidence="7">Mbul1</strain>
    </source>
</reference>
<dbReference type="SMART" id="SM00304">
    <property type="entry name" value="HAMP"/>
    <property type="match status" value="1"/>
</dbReference>
<dbReference type="SMART" id="SM00283">
    <property type="entry name" value="MA"/>
    <property type="match status" value="1"/>
</dbReference>
<dbReference type="PANTHER" id="PTHR32089">
    <property type="entry name" value="METHYL-ACCEPTING CHEMOTAXIS PROTEIN MCPB"/>
    <property type="match status" value="1"/>
</dbReference>
<dbReference type="Gene3D" id="1.10.287.950">
    <property type="entry name" value="Methyl-accepting chemotaxis protein"/>
    <property type="match status" value="1"/>
</dbReference>
<evidence type="ECO:0000256" key="1">
    <source>
        <dbReference type="ARBA" id="ARBA00023224"/>
    </source>
</evidence>
<keyword evidence="4" id="KW-0472">Membrane</keyword>
<dbReference type="GO" id="GO:0007165">
    <property type="term" value="P:signal transduction"/>
    <property type="evidence" value="ECO:0007669"/>
    <property type="project" value="UniProtKB-KW"/>
</dbReference>
<dbReference type="PRINTS" id="PR00260">
    <property type="entry name" value="CHEMTRNSDUCR"/>
</dbReference>
<dbReference type="CDD" id="cd06225">
    <property type="entry name" value="HAMP"/>
    <property type="match status" value="1"/>
</dbReference>
<evidence type="ECO:0000313" key="7">
    <source>
        <dbReference type="EMBL" id="CAA2102320.1"/>
    </source>
</evidence>
<name>A0A679IQH3_9HYPH</name>
<protein>
    <submittedName>
        <fullName evidence="7">Methyl-accepting chemotaxis protein 4</fullName>
    </submittedName>
</protein>
<dbReference type="Pfam" id="PF00015">
    <property type="entry name" value="MCPsignal"/>
    <property type="match status" value="1"/>
</dbReference>
<dbReference type="GO" id="GO:0004888">
    <property type="term" value="F:transmembrane signaling receptor activity"/>
    <property type="evidence" value="ECO:0007669"/>
    <property type="project" value="InterPro"/>
</dbReference>
<dbReference type="SUPFAM" id="SSF58104">
    <property type="entry name" value="Methyl-accepting chemotaxis protein (MCP) signaling domain"/>
    <property type="match status" value="1"/>
</dbReference>
<dbReference type="InterPro" id="IPR024478">
    <property type="entry name" value="HlyB_4HB_MCP"/>
</dbReference>
<accession>A0A679IQH3</accession>
<keyword evidence="1 3" id="KW-0807">Transducer</keyword>
<dbReference type="GO" id="GO:0006935">
    <property type="term" value="P:chemotaxis"/>
    <property type="evidence" value="ECO:0007669"/>
    <property type="project" value="InterPro"/>
</dbReference>
<evidence type="ECO:0000259" key="5">
    <source>
        <dbReference type="PROSITE" id="PS50111"/>
    </source>
</evidence>
<feature type="domain" description="Methyl-accepting transducer" evidence="5">
    <location>
        <begin position="311"/>
        <end position="554"/>
    </location>
</feature>
<dbReference type="Pfam" id="PF00672">
    <property type="entry name" value="HAMP"/>
    <property type="match status" value="1"/>
</dbReference>
<dbReference type="AlphaFoldDB" id="A0A679IQH3"/>
<dbReference type="Pfam" id="PF12729">
    <property type="entry name" value="4HB_MCP_1"/>
    <property type="match status" value="1"/>
</dbReference>
<keyword evidence="4" id="KW-1133">Transmembrane helix</keyword>
<organism evidence="7">
    <name type="scientific">Methylobacterium bullatum</name>
    <dbReference type="NCBI Taxonomy" id="570505"/>
    <lineage>
        <taxon>Bacteria</taxon>
        <taxon>Pseudomonadati</taxon>
        <taxon>Pseudomonadota</taxon>
        <taxon>Alphaproteobacteria</taxon>
        <taxon>Hyphomicrobiales</taxon>
        <taxon>Methylobacteriaceae</taxon>
        <taxon>Methylobacterium</taxon>
    </lineage>
</organism>
<evidence type="ECO:0000256" key="4">
    <source>
        <dbReference type="SAM" id="Phobius"/>
    </source>
</evidence>
<dbReference type="InterPro" id="IPR004089">
    <property type="entry name" value="MCPsignal_dom"/>
</dbReference>
<dbReference type="InterPro" id="IPR004090">
    <property type="entry name" value="Chemotax_Me-accpt_rcpt"/>
</dbReference>
<dbReference type="GO" id="GO:0016020">
    <property type="term" value="C:membrane"/>
    <property type="evidence" value="ECO:0007669"/>
    <property type="project" value="InterPro"/>
</dbReference>
<dbReference type="Gene3D" id="6.10.340.10">
    <property type="match status" value="1"/>
</dbReference>
<keyword evidence="4" id="KW-0812">Transmembrane</keyword>
<gene>
    <name evidence="7" type="primary">mcp4_4</name>
    <name evidence="7" type="ORF">MBUL_01625</name>
</gene>
<dbReference type="EMBL" id="LR743504">
    <property type="protein sequence ID" value="CAA2102320.1"/>
    <property type="molecule type" value="Genomic_DNA"/>
</dbReference>
<proteinExistence type="inferred from homology"/>
<evidence type="ECO:0000259" key="6">
    <source>
        <dbReference type="PROSITE" id="PS50885"/>
    </source>
</evidence>
<comment type="similarity">
    <text evidence="2">Belongs to the methyl-accepting chemotaxis (MCP) protein family.</text>
</comment>
<dbReference type="PROSITE" id="PS50111">
    <property type="entry name" value="CHEMOTAXIS_TRANSDUC_2"/>
    <property type="match status" value="1"/>
</dbReference>
<feature type="domain" description="HAMP" evidence="6">
    <location>
        <begin position="224"/>
        <end position="277"/>
    </location>
</feature>